<sequence>MKTLGIVAALLLPAGMAAAEGWTISDLGSEAEREICMNKAAATFSSFAMKQGIEEVVGQSEWTVAGYDLRGSGIDSIIICPIEGGLVAPFLLTYSSDNDADARQIIHDRVVDAWNSQ</sequence>
<reference evidence="2 3" key="1">
    <citation type="submission" date="2017-03" db="EMBL/GenBank/DDBJ databases">
        <authorList>
            <person name="Afonso C.L."/>
            <person name="Miller P.J."/>
            <person name="Scott M.A."/>
            <person name="Spackman E."/>
            <person name="Goraichik I."/>
            <person name="Dimitrov K.M."/>
            <person name="Suarez D.L."/>
            <person name="Swayne D.E."/>
        </authorList>
    </citation>
    <scope>NUCLEOTIDE SEQUENCE [LARGE SCALE GENOMIC DNA]</scope>
    <source>
        <strain evidence="2 3">CECT 7023</strain>
    </source>
</reference>
<proteinExistence type="predicted"/>
<evidence type="ECO:0008006" key="4">
    <source>
        <dbReference type="Google" id="ProtNLM"/>
    </source>
</evidence>
<dbReference type="EMBL" id="FWFZ01000004">
    <property type="protein sequence ID" value="SLN33800.1"/>
    <property type="molecule type" value="Genomic_DNA"/>
</dbReference>
<feature type="signal peptide" evidence="1">
    <location>
        <begin position="1"/>
        <end position="19"/>
    </location>
</feature>
<accession>A0A1Y5SAQ5</accession>
<evidence type="ECO:0000313" key="2">
    <source>
        <dbReference type="EMBL" id="SLN33800.1"/>
    </source>
</evidence>
<gene>
    <name evidence="2" type="ORF">ROA7023_01223</name>
</gene>
<protein>
    <recommendedName>
        <fullName evidence="4">DUF302 domain-containing protein</fullName>
    </recommendedName>
</protein>
<organism evidence="2 3">
    <name type="scientific">Roseisalinus antarcticus</name>
    <dbReference type="NCBI Taxonomy" id="254357"/>
    <lineage>
        <taxon>Bacteria</taxon>
        <taxon>Pseudomonadati</taxon>
        <taxon>Pseudomonadota</taxon>
        <taxon>Alphaproteobacteria</taxon>
        <taxon>Rhodobacterales</taxon>
        <taxon>Roseobacteraceae</taxon>
        <taxon>Roseisalinus</taxon>
    </lineage>
</organism>
<dbReference type="Proteomes" id="UP000193900">
    <property type="component" value="Unassembled WGS sequence"/>
</dbReference>
<feature type="chain" id="PRO_5013096861" description="DUF302 domain-containing protein" evidence="1">
    <location>
        <begin position="20"/>
        <end position="117"/>
    </location>
</feature>
<evidence type="ECO:0000313" key="3">
    <source>
        <dbReference type="Proteomes" id="UP000193900"/>
    </source>
</evidence>
<name>A0A1Y5SAQ5_9RHOB</name>
<evidence type="ECO:0000256" key="1">
    <source>
        <dbReference type="SAM" id="SignalP"/>
    </source>
</evidence>
<keyword evidence="1" id="KW-0732">Signal</keyword>
<dbReference type="AlphaFoldDB" id="A0A1Y5SAQ5"/>
<keyword evidence="3" id="KW-1185">Reference proteome</keyword>